<dbReference type="InterPro" id="IPR001109">
    <property type="entry name" value="Hydrogenase_HupF/HypC"/>
</dbReference>
<dbReference type="SUPFAM" id="SSF159127">
    <property type="entry name" value="HupF/HypC-like"/>
    <property type="match status" value="1"/>
</dbReference>
<proteinExistence type="inferred from homology"/>
<dbReference type="STRING" id="587636.SAMN05216199_1665"/>
<sequence length="85" mass="8888">MCLGELAEVVEAPDGHTALVLARGRTTRVSLLTLDGAVAPGDWLLCHSGFALRRISPQEAHDAAALRATAPDTTPADVTTREEGP</sequence>
<feature type="region of interest" description="Disordered" evidence="2">
    <location>
        <begin position="61"/>
        <end position="85"/>
    </location>
</feature>
<evidence type="ECO:0000256" key="1">
    <source>
        <dbReference type="ARBA" id="ARBA00006018"/>
    </source>
</evidence>
<feature type="compositionally biased region" description="Low complexity" evidence="2">
    <location>
        <begin position="65"/>
        <end position="78"/>
    </location>
</feature>
<dbReference type="RefSeq" id="WP_177180276.1">
    <property type="nucleotide sequence ID" value="NZ_FOHB01000002.1"/>
</dbReference>
<dbReference type="Pfam" id="PF01455">
    <property type="entry name" value="HupF_HypC"/>
    <property type="match status" value="1"/>
</dbReference>
<comment type="similarity">
    <text evidence="1">Belongs to the HupF/HypC family.</text>
</comment>
<dbReference type="EMBL" id="FOHB01000002">
    <property type="protein sequence ID" value="SER98042.1"/>
    <property type="molecule type" value="Genomic_DNA"/>
</dbReference>
<keyword evidence="4" id="KW-1185">Reference proteome</keyword>
<protein>
    <submittedName>
        <fullName evidence="3">Hydrogenase maturation protein HypC</fullName>
    </submittedName>
</protein>
<dbReference type="Gene3D" id="2.30.30.140">
    <property type="match status" value="1"/>
</dbReference>
<evidence type="ECO:0000313" key="3">
    <source>
        <dbReference type="EMBL" id="SER98042.1"/>
    </source>
</evidence>
<dbReference type="AlphaFoldDB" id="A0A1H9TLN9"/>
<accession>A0A1H9TLN9</accession>
<evidence type="ECO:0000256" key="2">
    <source>
        <dbReference type="SAM" id="MobiDB-lite"/>
    </source>
</evidence>
<reference evidence="4" key="1">
    <citation type="submission" date="2016-10" db="EMBL/GenBank/DDBJ databases">
        <authorList>
            <person name="Varghese N."/>
            <person name="Submissions S."/>
        </authorList>
    </citation>
    <scope>NUCLEOTIDE SEQUENCE [LARGE SCALE GENOMIC DNA]</scope>
    <source>
        <strain evidence="4">CGMCC 1.6963</strain>
    </source>
</reference>
<name>A0A1H9TLN9_9MICO</name>
<organism evidence="3 4">
    <name type="scientific">Pedococcus cremeus</name>
    <dbReference type="NCBI Taxonomy" id="587636"/>
    <lineage>
        <taxon>Bacteria</taxon>
        <taxon>Bacillati</taxon>
        <taxon>Actinomycetota</taxon>
        <taxon>Actinomycetes</taxon>
        <taxon>Micrococcales</taxon>
        <taxon>Intrasporangiaceae</taxon>
        <taxon>Pedococcus</taxon>
    </lineage>
</organism>
<gene>
    <name evidence="3" type="ORF">SAMN05216199_1665</name>
</gene>
<dbReference type="Proteomes" id="UP000199019">
    <property type="component" value="Unassembled WGS sequence"/>
</dbReference>
<evidence type="ECO:0000313" key="4">
    <source>
        <dbReference type="Proteomes" id="UP000199019"/>
    </source>
</evidence>